<name>A0ABD0RZ66_CIRMR</name>
<dbReference type="AlphaFoldDB" id="A0ABD0RZ66"/>
<accession>A0ABD0RZ66</accession>
<dbReference type="Proteomes" id="UP001529510">
    <property type="component" value="Unassembled WGS sequence"/>
</dbReference>
<protein>
    <submittedName>
        <fullName evidence="1">Uncharacterized protein</fullName>
    </submittedName>
</protein>
<reference evidence="1 2" key="1">
    <citation type="submission" date="2024-05" db="EMBL/GenBank/DDBJ databases">
        <title>Genome sequencing and assembly of Indian major carp, Cirrhinus mrigala (Hamilton, 1822).</title>
        <authorList>
            <person name="Mohindra V."/>
            <person name="Chowdhury L.M."/>
            <person name="Lal K."/>
            <person name="Jena J.K."/>
        </authorList>
    </citation>
    <scope>NUCLEOTIDE SEQUENCE [LARGE SCALE GENOMIC DNA]</scope>
    <source>
        <strain evidence="1">CM1030</strain>
        <tissue evidence="1">Blood</tissue>
    </source>
</reference>
<evidence type="ECO:0000313" key="1">
    <source>
        <dbReference type="EMBL" id="KAL0203842.1"/>
    </source>
</evidence>
<organism evidence="1 2">
    <name type="scientific">Cirrhinus mrigala</name>
    <name type="common">Mrigala</name>
    <dbReference type="NCBI Taxonomy" id="683832"/>
    <lineage>
        <taxon>Eukaryota</taxon>
        <taxon>Metazoa</taxon>
        <taxon>Chordata</taxon>
        <taxon>Craniata</taxon>
        <taxon>Vertebrata</taxon>
        <taxon>Euteleostomi</taxon>
        <taxon>Actinopterygii</taxon>
        <taxon>Neopterygii</taxon>
        <taxon>Teleostei</taxon>
        <taxon>Ostariophysi</taxon>
        <taxon>Cypriniformes</taxon>
        <taxon>Cyprinidae</taxon>
        <taxon>Labeoninae</taxon>
        <taxon>Labeonini</taxon>
        <taxon>Cirrhinus</taxon>
    </lineage>
</organism>
<proteinExistence type="predicted"/>
<keyword evidence="2" id="KW-1185">Reference proteome</keyword>
<feature type="non-terminal residue" evidence="1">
    <location>
        <position position="147"/>
    </location>
</feature>
<gene>
    <name evidence="1" type="ORF">M9458_001860</name>
</gene>
<dbReference type="EMBL" id="JAMKFB020000001">
    <property type="protein sequence ID" value="KAL0203842.1"/>
    <property type="molecule type" value="Genomic_DNA"/>
</dbReference>
<sequence>MDNCPVVSPAMQVKEGQHLALSQDGRISREDKLKSCSSENLNIDLPAPINATSNHKPSCHPASHMSPSYCTPPSTGISSADENIHCGSTANQSSCTGPHSASYLPQCSVSSDHLTCPIIPGCMNTIDICKGTTGLGLSIVGGCNTAL</sequence>
<evidence type="ECO:0000313" key="2">
    <source>
        <dbReference type="Proteomes" id="UP001529510"/>
    </source>
</evidence>
<comment type="caution">
    <text evidence="1">The sequence shown here is derived from an EMBL/GenBank/DDBJ whole genome shotgun (WGS) entry which is preliminary data.</text>
</comment>